<protein>
    <submittedName>
        <fullName evidence="1">Uncharacterized protein</fullName>
    </submittedName>
</protein>
<organism evidence="1 2">
    <name type="scientific">Mycolicibacterium cyprinidarum</name>
    <dbReference type="NCBI Taxonomy" id="2860311"/>
    <lineage>
        <taxon>Bacteria</taxon>
        <taxon>Bacillati</taxon>
        <taxon>Actinomycetota</taxon>
        <taxon>Actinomycetes</taxon>
        <taxon>Mycobacteriales</taxon>
        <taxon>Mycobacteriaceae</taxon>
        <taxon>Mycolicibacterium</taxon>
    </lineage>
</organism>
<gene>
    <name evidence="1" type="ORF">NGTWS1702_32800</name>
</gene>
<sequence length="260" mass="28369">MTSFPYAGRTIIVLGDHGTGQRVELLVGKAAEHGATIAEFHTFEPGEARSHDDLGHVGAVVDALSRALALRVAIWAPFPHEDLGREEHIRRLSLVLQRHGLNLLLGPNLWPCPLSGGINEIDNALRQEVRAVEDLDHAVLAAAGLRTLSDEIEQALHPSGGRSAPPATQHHDEQPCDLLELIKADFGPYPELPAITAQWPQRRAALKRFAGWLVYECGLTQAEAADLLNTTGHRTAQGRLWQRSSVSALVNGRYDRRSAA</sequence>
<accession>A0ABQ4V495</accession>
<keyword evidence="2" id="KW-1185">Reference proteome</keyword>
<dbReference type="Proteomes" id="UP001060504">
    <property type="component" value="Unassembled WGS sequence"/>
</dbReference>
<proteinExistence type="predicted"/>
<dbReference type="EMBL" id="BPRH01003433">
    <property type="protein sequence ID" value="GJF09335.1"/>
    <property type="molecule type" value="Genomic_DNA"/>
</dbReference>
<name>A0ABQ4V495_9MYCO</name>
<evidence type="ECO:0000313" key="1">
    <source>
        <dbReference type="EMBL" id="GJF09335.1"/>
    </source>
</evidence>
<comment type="caution">
    <text evidence="1">The sequence shown here is derived from an EMBL/GenBank/DDBJ whole genome shotgun (WGS) entry which is preliminary data.</text>
</comment>
<evidence type="ECO:0000313" key="2">
    <source>
        <dbReference type="Proteomes" id="UP001060504"/>
    </source>
</evidence>
<reference evidence="1 2" key="1">
    <citation type="submission" date="2021-08" db="EMBL/GenBank/DDBJ databases">
        <title>Draft genome sequence of Mycolicibacterium sp. NGTWS1702 strain.</title>
        <authorList>
            <person name="Matsumoto M."/>
            <person name="Tang B.C.C."/>
            <person name="Machida Y."/>
            <person name="Matoyama H."/>
            <person name="Kishihara T."/>
            <person name="Sato S."/>
            <person name="Kondo I."/>
            <person name="Sano M."/>
            <person name="Kato G."/>
        </authorList>
    </citation>
    <scope>NUCLEOTIDE SEQUENCE [LARGE SCALE GENOMIC DNA]</scope>
    <source>
        <strain evidence="1 2">NGTWSNA01</strain>
    </source>
</reference>